<reference evidence="17" key="5">
    <citation type="submission" date="2020-08" db="EMBL/GenBank/DDBJ databases">
        <title>Complete genome sequence of Sphingobium barthaii strain KK22, a high-molecular-weight polycyclic aromatic hydrocarbon-degrading soil bacterium.</title>
        <authorList>
            <person name="Mori J.F."/>
            <person name="Kanaly R.A."/>
        </authorList>
    </citation>
    <scope>NUCLEOTIDE SEQUENCE [LARGE SCALE GENOMIC DNA]</scope>
    <source>
        <strain evidence="17">KK22</strain>
    </source>
</reference>
<dbReference type="PANTHER" id="PTHR43071:SF1">
    <property type="entry name" value="2-AMINO-4-HYDROXY-6-HYDROXYMETHYLDIHYDROPTERIDINE PYROPHOSPHOKINASE"/>
    <property type="match status" value="1"/>
</dbReference>
<gene>
    <name evidence="15" type="primary">folK</name>
    <name evidence="15" type="ORF">H5V43_05165</name>
    <name evidence="14" type="ORF">SFOMI_2070</name>
</gene>
<dbReference type="SUPFAM" id="SSF55083">
    <property type="entry name" value="6-hydroxymethyl-7,8-dihydropterin pyrophosphokinase, HPPK"/>
    <property type="match status" value="1"/>
</dbReference>
<dbReference type="InterPro" id="IPR035907">
    <property type="entry name" value="Hppk_sf"/>
</dbReference>
<dbReference type="Pfam" id="PF01288">
    <property type="entry name" value="HPPK"/>
    <property type="match status" value="1"/>
</dbReference>
<comment type="pathway">
    <text evidence="1">Cofactor biosynthesis; tetrahydrofolate biosynthesis; 2-amino-4-hydroxy-6-hydroxymethyl-7,8-dihydropteridine diphosphate from 7,8-dihydroneopterin triphosphate: step 4/4.</text>
</comment>
<dbReference type="Proteomes" id="UP000221538">
    <property type="component" value="Unassembled WGS sequence"/>
</dbReference>
<keyword evidence="9" id="KW-0289">Folate biosynthesis</keyword>
<evidence type="ECO:0000256" key="2">
    <source>
        <dbReference type="ARBA" id="ARBA00005810"/>
    </source>
</evidence>
<reference evidence="14 16" key="1">
    <citation type="journal article" date="2013" name="Biodegradation">
        <title>Occurrence of 4-tert-butylphenol (4-t-BP) biodegradation in an aquatic sample caused by the presence of Spirodela polyrrhiza and isolation of a 4-t-BP-utilizing bacterium.</title>
        <authorList>
            <person name="Ogata Y."/>
            <person name="Toyama T."/>
            <person name="Yu N."/>
            <person name="Wang X."/>
            <person name="Sei K."/>
            <person name="Ike M."/>
        </authorList>
    </citation>
    <scope>NUCLEOTIDE SEQUENCE [LARGE SCALE GENOMIC DNA]</scope>
    <source>
        <strain evidence="14 16">OMI</strain>
    </source>
</reference>
<dbReference type="NCBIfam" id="TIGR01498">
    <property type="entry name" value="folK"/>
    <property type="match status" value="1"/>
</dbReference>
<evidence type="ECO:0000256" key="11">
    <source>
        <dbReference type="ARBA" id="ARBA00029766"/>
    </source>
</evidence>
<dbReference type="PROSITE" id="PS00794">
    <property type="entry name" value="HPPK"/>
    <property type="match status" value="1"/>
</dbReference>
<evidence type="ECO:0000259" key="13">
    <source>
        <dbReference type="PROSITE" id="PS00794"/>
    </source>
</evidence>
<keyword evidence="5 14" id="KW-0808">Transferase</keyword>
<evidence type="ECO:0000313" key="14">
    <source>
        <dbReference type="EMBL" id="GAY21522.1"/>
    </source>
</evidence>
<dbReference type="UniPathway" id="UPA00077">
    <property type="reaction ID" value="UER00155"/>
</dbReference>
<keyword evidence="7 14" id="KW-0418">Kinase</keyword>
<organism evidence="14 16">
    <name type="scientific">Sphingobium fuliginis (strain ATCC 27551)</name>
    <dbReference type="NCBI Taxonomy" id="336203"/>
    <lineage>
        <taxon>Bacteria</taxon>
        <taxon>Pseudomonadati</taxon>
        <taxon>Pseudomonadota</taxon>
        <taxon>Alphaproteobacteria</taxon>
        <taxon>Sphingomonadales</taxon>
        <taxon>Sphingomonadaceae</taxon>
        <taxon>Sphingobium</taxon>
    </lineage>
</organism>
<evidence type="ECO:0000313" key="17">
    <source>
        <dbReference type="Proteomes" id="UP000593663"/>
    </source>
</evidence>
<evidence type="ECO:0000256" key="12">
    <source>
        <dbReference type="ARBA" id="ARBA00033413"/>
    </source>
</evidence>
<dbReference type="GO" id="GO:0046656">
    <property type="term" value="P:folic acid biosynthetic process"/>
    <property type="evidence" value="ECO:0007669"/>
    <property type="project" value="UniProtKB-KW"/>
</dbReference>
<evidence type="ECO:0000256" key="9">
    <source>
        <dbReference type="ARBA" id="ARBA00022909"/>
    </source>
</evidence>
<evidence type="ECO:0000256" key="5">
    <source>
        <dbReference type="ARBA" id="ARBA00022679"/>
    </source>
</evidence>
<dbReference type="GO" id="GO:0005524">
    <property type="term" value="F:ATP binding"/>
    <property type="evidence" value="ECO:0007669"/>
    <property type="project" value="UniProtKB-KW"/>
</dbReference>
<dbReference type="EMBL" id="BEWI01000031">
    <property type="protein sequence ID" value="GAY21522.1"/>
    <property type="molecule type" value="Genomic_DNA"/>
</dbReference>
<keyword evidence="6" id="KW-0547">Nucleotide-binding</keyword>
<dbReference type="KEGG" id="sbar:H5V43_05165"/>
<reference evidence="14" key="3">
    <citation type="submission" date="2017-10" db="EMBL/GenBank/DDBJ databases">
        <title>Bioaugmenting a lab-scale membrane bioreactor with Sphingobium fuliginis OMI to degrade 4-tert-butylphenol.</title>
        <authorList>
            <person name="Takada K."/>
            <person name="Shiba T."/>
            <person name="Soda S."/>
            <person name="Inoue D."/>
            <person name="Miyake M."/>
            <person name="Eguchi M."/>
            <person name="Ike M."/>
        </authorList>
    </citation>
    <scope>NUCLEOTIDE SEQUENCE</scope>
    <source>
        <strain evidence="14">OMI</strain>
    </source>
</reference>
<dbReference type="Proteomes" id="UP000593663">
    <property type="component" value="Chromosome 1"/>
</dbReference>
<evidence type="ECO:0000313" key="15">
    <source>
        <dbReference type="EMBL" id="QOT72525.1"/>
    </source>
</evidence>
<evidence type="ECO:0000313" key="16">
    <source>
        <dbReference type="Proteomes" id="UP000221538"/>
    </source>
</evidence>
<evidence type="ECO:0000256" key="10">
    <source>
        <dbReference type="ARBA" id="ARBA00029409"/>
    </source>
</evidence>
<evidence type="ECO:0000256" key="3">
    <source>
        <dbReference type="ARBA" id="ARBA00013253"/>
    </source>
</evidence>
<reference evidence="14 16" key="2">
    <citation type="journal article" date="2013" name="Environ. Sci. Technol.">
        <title>The 4-tert-butylphenol-utilizing bacterium Sphingobium fuliginis OMI can degrade bisphenols via phenolic ring hydroxylation and meta-cleavage pathway.</title>
        <authorList>
            <person name="Ogata Y."/>
            <person name="Goda S."/>
            <person name="Toyama T."/>
            <person name="Sei K."/>
            <person name="Ike M."/>
        </authorList>
    </citation>
    <scope>NUCLEOTIDE SEQUENCE [LARGE SCALE GENOMIC DNA]</scope>
    <source>
        <strain evidence="14 16">OMI</strain>
    </source>
</reference>
<sequence>MVKTSTRHVYALALGSNRPLSARMTPACLLSGAVRLIAELGPVLSVAPVMQTRPIGPSRRIFVNGAVLMESSLPPEEMLSGLQAIERALGRQRFRRWGPRRLDIDIILWSGGRWNSRSLRIPHPAFCERDFVLTPLLAIAPGWRDPVSRLSIRHLHFRLRKAVSGG</sequence>
<comment type="function">
    <text evidence="10">Catalyzes the transfer of pyrophosphate from adenosine triphosphate (ATP) to 6-hydroxymethyl-7,8-dihydropterin, an enzymatic step in folate biosynthesis pathway.</text>
</comment>
<dbReference type="CDD" id="cd00483">
    <property type="entry name" value="HPPK"/>
    <property type="match status" value="1"/>
</dbReference>
<proteinExistence type="inferred from homology"/>
<dbReference type="EMBL" id="CP060035">
    <property type="protein sequence ID" value="QOT72525.1"/>
    <property type="molecule type" value="Genomic_DNA"/>
</dbReference>
<evidence type="ECO:0000256" key="6">
    <source>
        <dbReference type="ARBA" id="ARBA00022741"/>
    </source>
</evidence>
<protein>
    <recommendedName>
        <fullName evidence="4">2-amino-4-hydroxy-6-hydroxymethyldihydropteridine pyrophosphokinase</fullName>
        <ecNumber evidence="3">2.7.6.3</ecNumber>
    </recommendedName>
    <alternativeName>
        <fullName evidence="11">6-hydroxymethyl-7,8-dihydropterin pyrophosphokinase</fullName>
    </alternativeName>
    <alternativeName>
        <fullName evidence="12">7,8-dihydro-6-hydroxymethylpterin-pyrophosphokinase</fullName>
    </alternativeName>
</protein>
<evidence type="ECO:0000256" key="4">
    <source>
        <dbReference type="ARBA" id="ARBA00016218"/>
    </source>
</evidence>
<dbReference type="Gene3D" id="3.30.70.560">
    <property type="entry name" value="7,8-Dihydro-6-hydroxymethylpterin-pyrophosphokinase HPPK"/>
    <property type="match status" value="1"/>
</dbReference>
<keyword evidence="8" id="KW-0067">ATP-binding</keyword>
<evidence type="ECO:0000256" key="1">
    <source>
        <dbReference type="ARBA" id="ARBA00005051"/>
    </source>
</evidence>
<reference evidence="15" key="6">
    <citation type="journal article" date="2021" name="Microbiol. Resour. Announc.">
        <title>Complete Genome Sequence of Sphingobium barthaii KK22, a High-Molecular-Weight Polycyclic Aromatic Hydrocarbon-Degrading Soil Bacterium.</title>
        <authorList>
            <person name="Mori J.F."/>
            <person name="Kanaly R.A."/>
        </authorList>
    </citation>
    <scope>NUCLEOTIDE SEQUENCE</scope>
    <source>
        <strain evidence="15">KK22</strain>
    </source>
</reference>
<evidence type="ECO:0000256" key="8">
    <source>
        <dbReference type="ARBA" id="ARBA00022840"/>
    </source>
</evidence>
<dbReference type="GO" id="GO:0046654">
    <property type="term" value="P:tetrahydrofolate biosynthetic process"/>
    <property type="evidence" value="ECO:0007669"/>
    <property type="project" value="UniProtKB-UniPathway"/>
</dbReference>
<comment type="similarity">
    <text evidence="2">Belongs to the HPPK family.</text>
</comment>
<dbReference type="InterPro" id="IPR000550">
    <property type="entry name" value="Hppk"/>
</dbReference>
<name>A0A292Z9W2_SPHSA</name>
<accession>A0A292Z9W2</accession>
<dbReference type="AlphaFoldDB" id="A0A292Z9W2"/>
<feature type="domain" description="7,8-dihydro-6-hydroxymethylpterin-pyrophosphokinase" evidence="13">
    <location>
        <begin position="96"/>
        <end position="107"/>
    </location>
</feature>
<reference evidence="14" key="4">
    <citation type="submission" date="2017-10" db="EMBL/GenBank/DDBJ databases">
        <authorList>
            <person name="Banno H."/>
            <person name="Chua N.-H."/>
        </authorList>
    </citation>
    <scope>NUCLEOTIDE SEQUENCE</scope>
    <source>
        <strain evidence="14">OMI</strain>
    </source>
</reference>
<dbReference type="GO" id="GO:0003848">
    <property type="term" value="F:2-amino-4-hydroxy-6-hydroxymethyldihydropteridine diphosphokinase activity"/>
    <property type="evidence" value="ECO:0007669"/>
    <property type="project" value="UniProtKB-EC"/>
</dbReference>
<dbReference type="EC" id="2.7.6.3" evidence="3"/>
<dbReference type="RefSeq" id="WP_025548130.1">
    <property type="nucleotide sequence ID" value="NZ_BATN01000018.1"/>
</dbReference>
<dbReference type="PANTHER" id="PTHR43071">
    <property type="entry name" value="2-AMINO-4-HYDROXY-6-HYDROXYMETHYLDIHYDROPTERIDINE PYROPHOSPHOKINASE"/>
    <property type="match status" value="1"/>
</dbReference>
<evidence type="ECO:0000256" key="7">
    <source>
        <dbReference type="ARBA" id="ARBA00022777"/>
    </source>
</evidence>
<dbReference type="GO" id="GO:0016301">
    <property type="term" value="F:kinase activity"/>
    <property type="evidence" value="ECO:0007669"/>
    <property type="project" value="UniProtKB-KW"/>
</dbReference>